<comment type="similarity">
    <text evidence="1">Belongs to the universal stress protein A family.</text>
</comment>
<evidence type="ECO:0000259" key="4">
    <source>
        <dbReference type="Pfam" id="PF00582"/>
    </source>
</evidence>
<dbReference type="Gene3D" id="3.40.50.620">
    <property type="entry name" value="HUPs"/>
    <property type="match status" value="1"/>
</dbReference>
<dbReference type="AlphaFoldDB" id="A0A545T8I8"/>
<dbReference type="GO" id="GO:0005524">
    <property type="term" value="F:ATP binding"/>
    <property type="evidence" value="ECO:0007669"/>
    <property type="project" value="UniProtKB-KW"/>
</dbReference>
<keyword evidence="3" id="KW-0067">ATP-binding</keyword>
<dbReference type="PROSITE" id="PS51257">
    <property type="entry name" value="PROKAR_LIPOPROTEIN"/>
    <property type="match status" value="1"/>
</dbReference>
<dbReference type="PRINTS" id="PR01438">
    <property type="entry name" value="UNVRSLSTRESS"/>
</dbReference>
<comment type="caution">
    <text evidence="5">The sequence shown here is derived from an EMBL/GenBank/DDBJ whole genome shotgun (WGS) entry which is preliminary data.</text>
</comment>
<dbReference type="OrthoDB" id="5703340at2"/>
<evidence type="ECO:0000313" key="6">
    <source>
        <dbReference type="Proteomes" id="UP000319732"/>
    </source>
</evidence>
<sequence>MIRTILFATDLGVFTSYVLQHVVALAGSCKARVIVVHVVEPLGSFANAMVKSYLPQASGEALTTAGVEEMLASIRARVKVVLAQEYMDSQDDISFIDDIQVLQGQPAQVILEEAGRRQVDLIVMGSHSGKAMDDHTLGSVANKVLLRAKVPVYVVPMVRRADLSSST</sequence>
<reference evidence="5 6" key="1">
    <citation type="submission" date="2019-06" db="EMBL/GenBank/DDBJ databases">
        <title>Whole genome sequence for Cellvibrionaceae sp. R142.</title>
        <authorList>
            <person name="Wang G."/>
        </authorList>
    </citation>
    <scope>NUCLEOTIDE SEQUENCE [LARGE SCALE GENOMIC DNA]</scope>
    <source>
        <strain evidence="5 6">R142</strain>
    </source>
</reference>
<keyword evidence="6" id="KW-1185">Reference proteome</keyword>
<protein>
    <submittedName>
        <fullName evidence="5">Universal stress protein</fullName>
    </submittedName>
</protein>
<dbReference type="InterPro" id="IPR014729">
    <property type="entry name" value="Rossmann-like_a/b/a_fold"/>
</dbReference>
<dbReference type="Proteomes" id="UP000319732">
    <property type="component" value="Unassembled WGS sequence"/>
</dbReference>
<evidence type="ECO:0000313" key="5">
    <source>
        <dbReference type="EMBL" id="TQV73519.1"/>
    </source>
</evidence>
<accession>A0A545T8I8</accession>
<dbReference type="InterPro" id="IPR006015">
    <property type="entry name" value="Universal_stress_UspA"/>
</dbReference>
<keyword evidence="2" id="KW-0547">Nucleotide-binding</keyword>
<dbReference type="EMBL" id="VHSG01000018">
    <property type="protein sequence ID" value="TQV73519.1"/>
    <property type="molecule type" value="Genomic_DNA"/>
</dbReference>
<gene>
    <name evidence="5" type="ORF">FKG94_17640</name>
</gene>
<evidence type="ECO:0000256" key="1">
    <source>
        <dbReference type="ARBA" id="ARBA00008791"/>
    </source>
</evidence>
<name>A0A545T8I8_9GAMM</name>
<feature type="domain" description="UspA" evidence="4">
    <location>
        <begin position="1"/>
        <end position="156"/>
    </location>
</feature>
<dbReference type="InterPro" id="IPR006016">
    <property type="entry name" value="UspA"/>
</dbReference>
<evidence type="ECO:0000256" key="2">
    <source>
        <dbReference type="ARBA" id="ARBA00022741"/>
    </source>
</evidence>
<dbReference type="CDD" id="cd00293">
    <property type="entry name" value="USP-like"/>
    <property type="match status" value="1"/>
</dbReference>
<dbReference type="PANTHER" id="PTHR46268:SF27">
    <property type="entry name" value="UNIVERSAL STRESS PROTEIN RV2623"/>
    <property type="match status" value="1"/>
</dbReference>
<dbReference type="Pfam" id="PF00582">
    <property type="entry name" value="Usp"/>
    <property type="match status" value="1"/>
</dbReference>
<dbReference type="SUPFAM" id="SSF52402">
    <property type="entry name" value="Adenine nucleotide alpha hydrolases-like"/>
    <property type="match status" value="1"/>
</dbReference>
<dbReference type="PANTHER" id="PTHR46268">
    <property type="entry name" value="STRESS RESPONSE PROTEIN NHAX"/>
    <property type="match status" value="1"/>
</dbReference>
<evidence type="ECO:0000256" key="3">
    <source>
        <dbReference type="ARBA" id="ARBA00022840"/>
    </source>
</evidence>
<organism evidence="5 6">
    <name type="scientific">Exilibacterium tricleocarpae</name>
    <dbReference type="NCBI Taxonomy" id="2591008"/>
    <lineage>
        <taxon>Bacteria</taxon>
        <taxon>Pseudomonadati</taxon>
        <taxon>Pseudomonadota</taxon>
        <taxon>Gammaproteobacteria</taxon>
        <taxon>Cellvibrionales</taxon>
        <taxon>Cellvibrionaceae</taxon>
        <taxon>Exilibacterium</taxon>
    </lineage>
</organism>
<proteinExistence type="inferred from homology"/>
<dbReference type="RefSeq" id="WP_142905648.1">
    <property type="nucleotide sequence ID" value="NZ_ML660097.1"/>
</dbReference>